<dbReference type="AlphaFoldDB" id="A0AAN8UV83"/>
<keyword evidence="1" id="KW-0175">Coiled coil</keyword>
<proteinExistence type="predicted"/>
<dbReference type="SUPFAM" id="SSF140415">
    <property type="entry name" value="YppE-like"/>
    <property type="match status" value="1"/>
</dbReference>
<name>A0AAN8UV83_9MAGN</name>
<comment type="caution">
    <text evidence="2">The sequence shown here is derived from an EMBL/GenBank/DDBJ whole genome shotgun (WGS) entry which is preliminary data.</text>
</comment>
<dbReference type="PANTHER" id="PTHR46405:SF4">
    <property type="entry name" value="E3 UBIQUITIN-PROTEIN LIGASE RF298-RELATED"/>
    <property type="match status" value="1"/>
</dbReference>
<dbReference type="PANTHER" id="PTHR46405">
    <property type="entry name" value="OS05G0141500 PROTEIN"/>
    <property type="match status" value="1"/>
</dbReference>
<feature type="coiled-coil region" evidence="1">
    <location>
        <begin position="122"/>
        <end position="205"/>
    </location>
</feature>
<dbReference type="Proteomes" id="UP001370490">
    <property type="component" value="Unassembled WGS sequence"/>
</dbReference>
<organism evidence="2 3">
    <name type="scientific">Dillenia turbinata</name>
    <dbReference type="NCBI Taxonomy" id="194707"/>
    <lineage>
        <taxon>Eukaryota</taxon>
        <taxon>Viridiplantae</taxon>
        <taxon>Streptophyta</taxon>
        <taxon>Embryophyta</taxon>
        <taxon>Tracheophyta</taxon>
        <taxon>Spermatophyta</taxon>
        <taxon>Magnoliopsida</taxon>
        <taxon>eudicotyledons</taxon>
        <taxon>Gunneridae</taxon>
        <taxon>Pentapetalae</taxon>
        <taxon>Dilleniales</taxon>
        <taxon>Dilleniaceae</taxon>
        <taxon>Dillenia</taxon>
    </lineage>
</organism>
<evidence type="ECO:0000313" key="3">
    <source>
        <dbReference type="Proteomes" id="UP001370490"/>
    </source>
</evidence>
<accession>A0AAN8UV83</accession>
<reference evidence="2 3" key="1">
    <citation type="submission" date="2023-12" db="EMBL/GenBank/DDBJ databases">
        <title>A high-quality genome assembly for Dillenia turbinata (Dilleniales).</title>
        <authorList>
            <person name="Chanderbali A."/>
        </authorList>
    </citation>
    <scope>NUCLEOTIDE SEQUENCE [LARGE SCALE GENOMIC DNA]</scope>
    <source>
        <strain evidence="2">LSX21</strain>
        <tissue evidence="2">Leaf</tissue>
    </source>
</reference>
<evidence type="ECO:0000256" key="1">
    <source>
        <dbReference type="SAM" id="Coils"/>
    </source>
</evidence>
<sequence length="216" mass="24792">MVKPSPEPFSSYKARRDNAVLADGPKSKCNGIVVWESSSTCGNSMQPTFQFSVGLQEATDYKRFYGKVSVSKRIQWFPPSSFMLKGSDFEAEEDDLILKLAPKIDKLQNELQKWKDWTSQYIRQATSTIKESNQMKLQLQEAERKEIKITETSAKRLSEMVSAVEYANSRLKKARETLRKLEAKNTNLKEKMARLQAEISDAKIVEWEEKEHTAIS</sequence>
<dbReference type="InterPro" id="IPR023351">
    <property type="entry name" value="YppE-like_sf"/>
</dbReference>
<keyword evidence="3" id="KW-1185">Reference proteome</keyword>
<evidence type="ECO:0000313" key="2">
    <source>
        <dbReference type="EMBL" id="KAK6921294.1"/>
    </source>
</evidence>
<gene>
    <name evidence="2" type="ORF">RJ641_014972</name>
</gene>
<dbReference type="EMBL" id="JBAMMX010000020">
    <property type="protein sequence ID" value="KAK6921294.1"/>
    <property type="molecule type" value="Genomic_DNA"/>
</dbReference>
<protein>
    <submittedName>
        <fullName evidence="2">Uncharacterized protein</fullName>
    </submittedName>
</protein>
<dbReference type="InterPro" id="IPR046934">
    <property type="entry name" value="PIR2-like"/>
</dbReference>